<feature type="domain" description="Glycosyl hydrolase family 63 C-terminal" evidence="1">
    <location>
        <begin position="692"/>
        <end position="866"/>
    </location>
</feature>
<evidence type="ECO:0000313" key="3">
    <source>
        <dbReference type="EMBL" id="RAV99467.1"/>
    </source>
</evidence>
<feature type="domain" description="Mannosylglycerate hydrolase MGH1-like glycoside hydrolase" evidence="2">
    <location>
        <begin position="415"/>
        <end position="519"/>
    </location>
</feature>
<evidence type="ECO:0000259" key="1">
    <source>
        <dbReference type="Pfam" id="PF03200"/>
    </source>
</evidence>
<dbReference type="OrthoDB" id="9781878at2"/>
<protein>
    <submittedName>
        <fullName evidence="3">Glucosidase</fullName>
    </submittedName>
</protein>
<dbReference type="InterPro" id="IPR004888">
    <property type="entry name" value="Glycoside_hydrolase_63"/>
</dbReference>
<dbReference type="InterPro" id="IPR031335">
    <property type="entry name" value="Glyco_hydro_63_C"/>
</dbReference>
<dbReference type="Pfam" id="PF22422">
    <property type="entry name" value="MGH1-like_GH"/>
    <property type="match status" value="1"/>
</dbReference>
<dbReference type="Pfam" id="PF03200">
    <property type="entry name" value="Glyco_hydro_63"/>
    <property type="match status" value="1"/>
</dbReference>
<proteinExistence type="predicted"/>
<dbReference type="SUPFAM" id="SSF48208">
    <property type="entry name" value="Six-hairpin glycosidases"/>
    <property type="match status" value="1"/>
</dbReference>
<dbReference type="PANTHER" id="PTHR10412">
    <property type="entry name" value="MANNOSYL-OLIGOSACCHARIDE GLUCOSIDASE"/>
    <property type="match status" value="1"/>
</dbReference>
<name>A0A364XYQ0_9BACT</name>
<reference evidence="3 4" key="1">
    <citation type="submission" date="2018-06" db="EMBL/GenBank/DDBJ databases">
        <title>Chryseolinea flavus sp. nov., a member of the phylum Bacteroidetes isolated from soil.</title>
        <authorList>
            <person name="Li Y."/>
            <person name="Wang J."/>
        </authorList>
    </citation>
    <scope>NUCLEOTIDE SEQUENCE [LARGE SCALE GENOMIC DNA]</scope>
    <source>
        <strain evidence="3 4">SDU1-6</strain>
    </source>
</reference>
<dbReference type="PANTHER" id="PTHR10412:SF10">
    <property type="entry name" value="GLYCOSYL HYDROLASE FAMILY 63 C-TERMINAL DOMAIN-CONTAINING PROTEIN"/>
    <property type="match status" value="1"/>
</dbReference>
<dbReference type="EMBL" id="QMFY01000011">
    <property type="protein sequence ID" value="RAV99467.1"/>
    <property type="molecule type" value="Genomic_DNA"/>
</dbReference>
<comment type="caution">
    <text evidence="3">The sequence shown here is derived from an EMBL/GenBank/DDBJ whole genome shotgun (WGS) entry which is preliminary data.</text>
</comment>
<evidence type="ECO:0000313" key="4">
    <source>
        <dbReference type="Proteomes" id="UP000251889"/>
    </source>
</evidence>
<dbReference type="InterPro" id="IPR008928">
    <property type="entry name" value="6-hairpin_glycosidase_sf"/>
</dbReference>
<organism evidence="3 4">
    <name type="scientific">Pseudochryseolinea flava</name>
    <dbReference type="NCBI Taxonomy" id="2059302"/>
    <lineage>
        <taxon>Bacteria</taxon>
        <taxon>Pseudomonadati</taxon>
        <taxon>Bacteroidota</taxon>
        <taxon>Cytophagia</taxon>
        <taxon>Cytophagales</taxon>
        <taxon>Fulvivirgaceae</taxon>
        <taxon>Pseudochryseolinea</taxon>
    </lineage>
</organism>
<sequence>MTAEKERLIQDRDKIKNWRKFGPYLTDRQWGTVREDYSPHGNAWEYISHDAARSRAFRWGEEGIGGISDDKQIINFALALWNKKDPIIKERLFGVTGNEGNHGEDCKEFYYYIDSTPTHSFMTMLYKYPQQEFPYSKLVEENRRRGKHEPEYEIMDTGIFSDNKYFDVFISYAKADEDDILISLSIYNRGKDTASLNVLPQIWFRNTWSWGYDDYKPNLTLGKDHIVVNHMELGDHYLFFEEKPSVLFCENETNTGRLFNYHTAGTFKDGIDEYLVHGNTDALNTSASGTKAAINYDVEIAGGKSKTIKLRLSSRKLKNAFNDFDEIFNSRKHEADAFYDELQLKIKDGDKRLIQRQAFAGMLWSKQFFYYDVAQWLKGDPAQPAPPAQRRHGRNSEWVHLNNADIISMPDKWEYPWYAAWDLAFHTIPLAMVDPEFAKQQLVLFTKEWYMHPNGQIPAYEWALGDVNPPVHGWATWRVYKIDQKLQGKNDYRFLEEVFQKLLLNFTWWVNKKDYNGNNIFQGGFLGMDNIGVFDRSSKLPTGGFIEQSDGTSWMAMFTLNMLRMSLELAKQNTVYESLATKFFEHFLYIAGAMANVGNEGINLWDNEDEFFYDVLHTPDDQRIRMKVRSMVGLIPLFAVEVLDEEVFQKMPQFTTRLEWFLKNRPDLANLISRWGEKGKNERHLLSLLRGHRMKCLLKRMLDEREFLSPYGIRALSKVYDENPYELTVNSSKFSVKYTPGDSDTSLFGGNSNWRGPIWFPVNYLLIESLQRFHHYYGDDFKVEHPTGSGNMLTLKQIAAELSERLVKIFTVDKDGRRAVNGNYDQLNTDKNFSQYVLFYEYFHGDSGRGVGASHQTGWTGLVAKLIQPRR</sequence>
<dbReference type="RefSeq" id="WP_112748656.1">
    <property type="nucleotide sequence ID" value="NZ_QMFY01000011.1"/>
</dbReference>
<accession>A0A364XYQ0</accession>
<keyword evidence="4" id="KW-1185">Reference proteome</keyword>
<evidence type="ECO:0000259" key="2">
    <source>
        <dbReference type="Pfam" id="PF22422"/>
    </source>
</evidence>
<dbReference type="GO" id="GO:0009311">
    <property type="term" value="P:oligosaccharide metabolic process"/>
    <property type="evidence" value="ECO:0007669"/>
    <property type="project" value="InterPro"/>
</dbReference>
<dbReference type="AlphaFoldDB" id="A0A364XYQ0"/>
<dbReference type="InterPro" id="IPR054491">
    <property type="entry name" value="MGH1-like_GH"/>
</dbReference>
<gene>
    <name evidence="3" type="ORF">DQQ10_19825</name>
</gene>
<dbReference type="Proteomes" id="UP000251889">
    <property type="component" value="Unassembled WGS sequence"/>
</dbReference>
<dbReference type="Gene3D" id="1.50.10.10">
    <property type="match status" value="1"/>
</dbReference>
<dbReference type="InterPro" id="IPR012341">
    <property type="entry name" value="6hp_glycosidase-like_sf"/>
</dbReference>
<dbReference type="GO" id="GO:0004573">
    <property type="term" value="F:Glc3Man9GlcNAc2 oligosaccharide glucosidase activity"/>
    <property type="evidence" value="ECO:0007669"/>
    <property type="project" value="InterPro"/>
</dbReference>